<dbReference type="PANTHER" id="PTHR31469:SF8">
    <property type="entry name" value="OS07G0641000 PROTEIN"/>
    <property type="match status" value="1"/>
</dbReference>
<reference evidence="2 3" key="1">
    <citation type="submission" date="2024-01" db="EMBL/GenBank/DDBJ databases">
        <authorList>
            <person name="Waweru B."/>
        </authorList>
    </citation>
    <scope>NUCLEOTIDE SEQUENCE [LARGE SCALE GENOMIC DNA]</scope>
</reference>
<dbReference type="FunFam" id="3.40.50.11350:FF:000006">
    <property type="entry name" value="Calcium ion binding"/>
    <property type="match status" value="1"/>
</dbReference>
<evidence type="ECO:0008006" key="4">
    <source>
        <dbReference type="Google" id="ProtNLM"/>
    </source>
</evidence>
<proteinExistence type="predicted"/>
<dbReference type="GO" id="GO:0005794">
    <property type="term" value="C:Golgi apparatus"/>
    <property type="evidence" value="ECO:0007669"/>
    <property type="project" value="TreeGrafter"/>
</dbReference>
<evidence type="ECO:0000256" key="1">
    <source>
        <dbReference type="SAM" id="Phobius"/>
    </source>
</evidence>
<dbReference type="Proteomes" id="UP001314170">
    <property type="component" value="Unassembled WGS sequence"/>
</dbReference>
<feature type="transmembrane region" description="Helical" evidence="1">
    <location>
        <begin position="20"/>
        <end position="39"/>
    </location>
</feature>
<keyword evidence="1" id="KW-0472">Membrane</keyword>
<gene>
    <name evidence="2" type="ORF">DCAF_LOCUS15332</name>
</gene>
<evidence type="ECO:0000313" key="2">
    <source>
        <dbReference type="EMBL" id="CAK7340251.1"/>
    </source>
</evidence>
<sequence length="463" mass="52784">MATINKPLKPKPLTKLRSPILTLILCISAIALLYLFSSLNSSNGLSFSSPTTITAPKRQHTIHEKYLYWGNRIDCPGKHCESCEGLGHQESSLRCALEEAMFLNRTFVMPSRMCINPLHNKKGILHHSASSNSEERWAESSCAMDSLYDMDLISGTVPVILDNSKDWYLILSTSMKLGARGVAHVERISRVDLKENSHYSNLLLINRTANPLSWFMECKDRNNRSAIALPYSFLPTMAAERLRDAANKVMALLGDYDSIHVRRGDKIKTRKDGSGVSRTLHPHLDRDTRPEFILRRIEKWVPPGRTLFIASNEKTPGFFSPLAVRYKLAYSSNYSRILDPVIENNYQLFMIERLILMGAKTFVKTFREDDTDLSLTDDPKKNTKSWQIPVYSMDEGDFVEENQRGDEGPINLPMYIVSYLAHPIIKWKKDTSGTMMMHRVTLEGIIWHVAGCLFDVNIHRVLF</sequence>
<keyword evidence="3" id="KW-1185">Reference proteome</keyword>
<evidence type="ECO:0000313" key="3">
    <source>
        <dbReference type="Proteomes" id="UP001314170"/>
    </source>
</evidence>
<comment type="caution">
    <text evidence="2">The sequence shown here is derived from an EMBL/GenBank/DDBJ whole genome shotgun (WGS) entry which is preliminary data.</text>
</comment>
<dbReference type="EMBL" id="CAWUPB010001159">
    <property type="protein sequence ID" value="CAK7340251.1"/>
    <property type="molecule type" value="Genomic_DNA"/>
</dbReference>
<dbReference type="Gene3D" id="3.40.50.11350">
    <property type="match status" value="1"/>
</dbReference>
<keyword evidence="1" id="KW-1133">Transmembrane helix</keyword>
<keyword evidence="1" id="KW-0812">Transmembrane</keyword>
<organism evidence="2 3">
    <name type="scientific">Dovyalis caffra</name>
    <dbReference type="NCBI Taxonomy" id="77055"/>
    <lineage>
        <taxon>Eukaryota</taxon>
        <taxon>Viridiplantae</taxon>
        <taxon>Streptophyta</taxon>
        <taxon>Embryophyta</taxon>
        <taxon>Tracheophyta</taxon>
        <taxon>Spermatophyta</taxon>
        <taxon>Magnoliopsida</taxon>
        <taxon>eudicotyledons</taxon>
        <taxon>Gunneridae</taxon>
        <taxon>Pentapetalae</taxon>
        <taxon>rosids</taxon>
        <taxon>fabids</taxon>
        <taxon>Malpighiales</taxon>
        <taxon>Salicaceae</taxon>
        <taxon>Flacourtieae</taxon>
        <taxon>Dovyalis</taxon>
    </lineage>
</organism>
<protein>
    <recommendedName>
        <fullName evidence="4">O-fucosyltransferase family protein</fullName>
    </recommendedName>
</protein>
<dbReference type="PANTHER" id="PTHR31469">
    <property type="entry name" value="OS07G0633600 PROTEIN"/>
    <property type="match status" value="1"/>
</dbReference>
<accession>A0AAV1RWT5</accession>
<dbReference type="AlphaFoldDB" id="A0AAV1RWT5"/>
<name>A0AAV1RWT5_9ROSI</name>